<dbReference type="GO" id="GO:0016020">
    <property type="term" value="C:membrane"/>
    <property type="evidence" value="ECO:0007669"/>
    <property type="project" value="UniProtKB-SubCell"/>
</dbReference>
<comment type="caution">
    <text evidence="8">The sequence shown here is derived from an EMBL/GenBank/DDBJ whole genome shotgun (WGS) entry which is preliminary data.</text>
</comment>
<dbReference type="Pfam" id="PF01925">
    <property type="entry name" value="TauE"/>
    <property type="match status" value="1"/>
</dbReference>
<feature type="transmembrane region" description="Helical" evidence="6">
    <location>
        <begin position="266"/>
        <end position="286"/>
    </location>
</feature>
<evidence type="ECO:0000256" key="2">
    <source>
        <dbReference type="ARBA" id="ARBA00009142"/>
    </source>
</evidence>
<accession>A0AAW1QXV5</accession>
<dbReference type="GO" id="GO:0031464">
    <property type="term" value="C:Cul4A-RING E3 ubiquitin ligase complex"/>
    <property type="evidence" value="ECO:0007669"/>
    <property type="project" value="TreeGrafter"/>
</dbReference>
<keyword evidence="7" id="KW-0732">Signal</keyword>
<feature type="signal peptide" evidence="7">
    <location>
        <begin position="1"/>
        <end position="27"/>
    </location>
</feature>
<dbReference type="PANTHER" id="PTHR14255:SF3">
    <property type="entry name" value="SULFITE EXPORTER TAUE_SAFE FAMILY PROTEIN 5-RELATED"/>
    <property type="match status" value="1"/>
</dbReference>
<evidence type="ECO:0000256" key="3">
    <source>
        <dbReference type="ARBA" id="ARBA00022692"/>
    </source>
</evidence>
<keyword evidence="5 6" id="KW-0472">Membrane</keyword>
<dbReference type="PANTHER" id="PTHR14255">
    <property type="entry name" value="CEREBLON"/>
    <property type="match status" value="1"/>
</dbReference>
<evidence type="ECO:0000256" key="4">
    <source>
        <dbReference type="ARBA" id="ARBA00022989"/>
    </source>
</evidence>
<feature type="chain" id="PRO_5043743916" evidence="7">
    <location>
        <begin position="28"/>
        <end position="327"/>
    </location>
</feature>
<gene>
    <name evidence="8" type="ORF">WJX74_005571</name>
</gene>
<proteinExistence type="inferred from homology"/>
<dbReference type="InterPro" id="IPR002781">
    <property type="entry name" value="TM_pro_TauE-like"/>
</dbReference>
<feature type="transmembrane region" description="Helical" evidence="6">
    <location>
        <begin position="56"/>
        <end position="75"/>
    </location>
</feature>
<protein>
    <submittedName>
        <fullName evidence="8">Uncharacterized protein</fullName>
    </submittedName>
</protein>
<feature type="transmembrane region" description="Helical" evidence="6">
    <location>
        <begin position="107"/>
        <end position="126"/>
    </location>
</feature>
<comment type="subcellular location">
    <subcellularLocation>
        <location evidence="1">Membrane</location>
        <topology evidence="1">Multi-pass membrane protein</topology>
    </subcellularLocation>
</comment>
<comment type="similarity">
    <text evidence="2">Belongs to the 4-toluene sulfonate uptake permease (TSUP) (TC 2.A.102) family.</text>
</comment>
<feature type="transmembrane region" description="Helical" evidence="6">
    <location>
        <begin position="228"/>
        <end position="254"/>
    </location>
</feature>
<evidence type="ECO:0000256" key="6">
    <source>
        <dbReference type="SAM" id="Phobius"/>
    </source>
</evidence>
<organism evidence="8 9">
    <name type="scientific">Apatococcus lobatus</name>
    <dbReference type="NCBI Taxonomy" id="904363"/>
    <lineage>
        <taxon>Eukaryota</taxon>
        <taxon>Viridiplantae</taxon>
        <taxon>Chlorophyta</taxon>
        <taxon>core chlorophytes</taxon>
        <taxon>Trebouxiophyceae</taxon>
        <taxon>Chlorellales</taxon>
        <taxon>Chlorellaceae</taxon>
        <taxon>Apatococcus</taxon>
    </lineage>
</organism>
<keyword evidence="3 6" id="KW-0812">Transmembrane</keyword>
<dbReference type="Proteomes" id="UP001438707">
    <property type="component" value="Unassembled WGS sequence"/>
</dbReference>
<evidence type="ECO:0000256" key="1">
    <source>
        <dbReference type="ARBA" id="ARBA00004141"/>
    </source>
</evidence>
<keyword evidence="9" id="KW-1185">Reference proteome</keyword>
<evidence type="ECO:0000313" key="8">
    <source>
        <dbReference type="EMBL" id="KAK9826014.1"/>
    </source>
</evidence>
<evidence type="ECO:0000313" key="9">
    <source>
        <dbReference type="Proteomes" id="UP001438707"/>
    </source>
</evidence>
<evidence type="ECO:0000256" key="7">
    <source>
        <dbReference type="SAM" id="SignalP"/>
    </source>
</evidence>
<dbReference type="EMBL" id="JALJOS010000022">
    <property type="protein sequence ID" value="KAK9826014.1"/>
    <property type="molecule type" value="Genomic_DNA"/>
</dbReference>
<dbReference type="GO" id="GO:0016567">
    <property type="term" value="P:protein ubiquitination"/>
    <property type="evidence" value="ECO:0007669"/>
    <property type="project" value="TreeGrafter"/>
</dbReference>
<sequence>MLPALKGGILTALSVWLVCFFVEYVEGADESNLGQALNRPLGAPVEVTEGFQSNSWTNLLSLVLCFLVSSVAPATGAGGGSFFVAVFAGIMQWGVVLNVVLPEWLTSITLTLVLGYVAYNATLKAARMVREEKDQNRADPGQEAAVNDEAQGWAAEEPLVSEKQKAASCWNNYKGLVATSVFWAIFMLLELCKPTYQRCSVQSAIVNSAQHRQADFDGKNDAWNFSGYLNIGVVSILGGLLAGLLGMGGGYTIAPLMLHLGVHPSVSTATSNAIFFFSTSFAALSYQRMGLLNCQVVVHLHSALSNRRVGPHHVQTDARASGECAVS</sequence>
<name>A0AAW1QXV5_9CHLO</name>
<reference evidence="8 9" key="1">
    <citation type="journal article" date="2024" name="Nat. Commun.">
        <title>Phylogenomics reveals the evolutionary origins of lichenization in chlorophyte algae.</title>
        <authorList>
            <person name="Puginier C."/>
            <person name="Libourel C."/>
            <person name="Otte J."/>
            <person name="Skaloud P."/>
            <person name="Haon M."/>
            <person name="Grisel S."/>
            <person name="Petersen M."/>
            <person name="Berrin J.G."/>
            <person name="Delaux P.M."/>
            <person name="Dal Grande F."/>
            <person name="Keller J."/>
        </authorList>
    </citation>
    <scope>NUCLEOTIDE SEQUENCE [LARGE SCALE GENOMIC DNA]</scope>
    <source>
        <strain evidence="8 9">SAG 2145</strain>
    </source>
</reference>
<dbReference type="AlphaFoldDB" id="A0AAW1QXV5"/>
<keyword evidence="4 6" id="KW-1133">Transmembrane helix</keyword>
<evidence type="ECO:0000256" key="5">
    <source>
        <dbReference type="ARBA" id="ARBA00023136"/>
    </source>
</evidence>